<dbReference type="EC" id="3.1.1.-" evidence="3"/>
<organism evidence="5 6">
    <name type="scientific">Pinctada imbricata</name>
    <name type="common">Atlantic pearl-oyster</name>
    <name type="synonym">Pinctada martensii</name>
    <dbReference type="NCBI Taxonomy" id="66713"/>
    <lineage>
        <taxon>Eukaryota</taxon>
        <taxon>Metazoa</taxon>
        <taxon>Spiralia</taxon>
        <taxon>Lophotrochozoa</taxon>
        <taxon>Mollusca</taxon>
        <taxon>Bivalvia</taxon>
        <taxon>Autobranchia</taxon>
        <taxon>Pteriomorphia</taxon>
        <taxon>Pterioida</taxon>
        <taxon>Pterioidea</taxon>
        <taxon>Pteriidae</taxon>
        <taxon>Pinctada</taxon>
    </lineage>
</organism>
<dbReference type="Proteomes" id="UP001186944">
    <property type="component" value="Unassembled WGS sequence"/>
</dbReference>
<dbReference type="Pfam" id="PF00135">
    <property type="entry name" value="COesterase"/>
    <property type="match status" value="1"/>
</dbReference>
<dbReference type="GO" id="GO:0016787">
    <property type="term" value="F:hydrolase activity"/>
    <property type="evidence" value="ECO:0007669"/>
    <property type="project" value="UniProtKB-KW"/>
</dbReference>
<dbReference type="SUPFAM" id="SSF53474">
    <property type="entry name" value="alpha/beta-Hydrolases"/>
    <property type="match status" value="1"/>
</dbReference>
<sequence>MSENCLYLNIFAPRFTRTWNRKKVMVHIHGGYFASYSGSGTVFDGEEMARNGDVIVININYRLGAFGFLYTGDDEDDITGNYGYRDIIQSLQWIRRNIRYFGGSGRDITLLGDSAGAMAILALKSSDETKNLFKRGILQSVPLGIQFQTKERASVLGEAFVQSLGCQVNDTNCVKNKEADEIVAAMDAATSDVFTSLQQQTFIESFMRWTPIIDNELIPENLLSAANSSLIQSGTYLMGTTTQELLPHIYNNIPTPVDTNTMYAILGLWLGQTFSSELIPKYIDDLTKSDFRTELGYMLTDYMFTCPTRYLARSLMDSNKVWMYVFDQIKPIYYESSSTDPYCGNVVCHTAEIGFVFNSFYATGTPLTLEEDFLRRKISRYWTAFINEGTPNGRSCGTECNQVWPQYTNSLKSLELKAEEHDLISDFRGDLCDIWDRFGYTY</sequence>
<evidence type="ECO:0000313" key="5">
    <source>
        <dbReference type="EMBL" id="KAK3097807.1"/>
    </source>
</evidence>
<gene>
    <name evidence="5" type="ORF">FSP39_013390</name>
</gene>
<name>A0AA88YEC2_PINIB</name>
<dbReference type="Gene3D" id="3.40.50.1820">
    <property type="entry name" value="alpha/beta hydrolase"/>
    <property type="match status" value="1"/>
</dbReference>
<dbReference type="PANTHER" id="PTHR45570">
    <property type="entry name" value="CARBOXYLIC ESTER HYDROLASE"/>
    <property type="match status" value="1"/>
</dbReference>
<evidence type="ECO:0000256" key="1">
    <source>
        <dbReference type="ARBA" id="ARBA00005964"/>
    </source>
</evidence>
<feature type="domain" description="Carboxylesterase type B" evidence="4">
    <location>
        <begin position="1"/>
        <end position="423"/>
    </location>
</feature>
<dbReference type="PROSITE" id="PS00122">
    <property type="entry name" value="CARBOXYLESTERASE_B_1"/>
    <property type="match status" value="1"/>
</dbReference>
<proteinExistence type="inferred from homology"/>
<evidence type="ECO:0000256" key="2">
    <source>
        <dbReference type="ARBA" id="ARBA00022801"/>
    </source>
</evidence>
<keyword evidence="2 3" id="KW-0378">Hydrolase</keyword>
<dbReference type="PANTHER" id="PTHR45570:SF1">
    <property type="entry name" value="CARBOXYLIC ESTER HYDROLASE"/>
    <property type="match status" value="1"/>
</dbReference>
<dbReference type="EMBL" id="VSWD01000007">
    <property type="protein sequence ID" value="KAK3097807.1"/>
    <property type="molecule type" value="Genomic_DNA"/>
</dbReference>
<dbReference type="AlphaFoldDB" id="A0AA88YEC2"/>
<evidence type="ECO:0000259" key="4">
    <source>
        <dbReference type="Pfam" id="PF00135"/>
    </source>
</evidence>
<dbReference type="InterPro" id="IPR019826">
    <property type="entry name" value="Carboxylesterase_B_AS"/>
</dbReference>
<reference evidence="5" key="1">
    <citation type="submission" date="2019-08" db="EMBL/GenBank/DDBJ databases">
        <title>The improved chromosome-level genome for the pearl oyster Pinctada fucata martensii using PacBio sequencing and Hi-C.</title>
        <authorList>
            <person name="Zheng Z."/>
        </authorList>
    </citation>
    <scope>NUCLEOTIDE SEQUENCE</scope>
    <source>
        <strain evidence="5">ZZ-2019</strain>
        <tissue evidence="5">Adductor muscle</tissue>
    </source>
</reference>
<protein>
    <recommendedName>
        <fullName evidence="3">Carboxylic ester hydrolase</fullName>
        <ecNumber evidence="3">3.1.1.-</ecNumber>
    </recommendedName>
</protein>
<evidence type="ECO:0000313" key="6">
    <source>
        <dbReference type="Proteomes" id="UP001186944"/>
    </source>
</evidence>
<keyword evidence="6" id="KW-1185">Reference proteome</keyword>
<comment type="similarity">
    <text evidence="1 3">Belongs to the type-B carboxylesterase/lipase family.</text>
</comment>
<dbReference type="InterPro" id="IPR029058">
    <property type="entry name" value="AB_hydrolase_fold"/>
</dbReference>
<accession>A0AA88YEC2</accession>
<dbReference type="InterPro" id="IPR002018">
    <property type="entry name" value="CarbesteraseB"/>
</dbReference>
<evidence type="ECO:0000256" key="3">
    <source>
        <dbReference type="RuleBase" id="RU361235"/>
    </source>
</evidence>
<comment type="caution">
    <text evidence="5">The sequence shown here is derived from an EMBL/GenBank/DDBJ whole genome shotgun (WGS) entry which is preliminary data.</text>
</comment>